<dbReference type="InterPro" id="IPR011766">
    <property type="entry name" value="TPP_enzyme_TPP-bd"/>
</dbReference>
<feature type="domain" description="Thiamine pyrophosphate enzyme TPP-binding" evidence="10">
    <location>
        <begin position="40"/>
        <end position="148"/>
    </location>
</feature>
<evidence type="ECO:0000256" key="3">
    <source>
        <dbReference type="ARBA" id="ARBA00023052"/>
    </source>
</evidence>
<dbReference type="PROSITE" id="PS00187">
    <property type="entry name" value="TPP_ENZYMES"/>
    <property type="match status" value="1"/>
</dbReference>
<evidence type="ECO:0000256" key="2">
    <source>
        <dbReference type="ARBA" id="ARBA00022793"/>
    </source>
</evidence>
<evidence type="ECO:0000256" key="1">
    <source>
        <dbReference type="ARBA" id="ARBA00022545"/>
    </source>
</evidence>
<dbReference type="PANTHER" id="PTHR42818">
    <property type="entry name" value="SULFOPYRUVATE DECARBOXYLASE SUBUNIT ALPHA"/>
    <property type="match status" value="1"/>
</dbReference>
<dbReference type="Proteomes" id="UP000002315">
    <property type="component" value="Chromosome"/>
</dbReference>
<dbReference type="KEGG" id="mfv:Mfer_0387"/>
<sequence>MERIEAIKKIMEDIKDEIVVCTLGFPARELYHVKDSSKNFYMLGSMGMASSIGLGIALAKPNKKVVVLDGDGSILMNLNSLVTIACQKPRNFILVVLDNESYSTTGSQPTYAKCVNLSEIAKSVGLKTFFFEDEINFKKVLKCNGPIFVHIKVKPGNSKVPTIPLSPKKILSRFIKEVRKDT</sequence>
<evidence type="ECO:0000256" key="5">
    <source>
        <dbReference type="ARBA" id="ARBA00037396"/>
    </source>
</evidence>
<dbReference type="GO" id="GO:0050545">
    <property type="term" value="F:sulfopyruvate decarboxylase activity"/>
    <property type="evidence" value="ECO:0007669"/>
    <property type="project" value="UniProtKB-EC"/>
</dbReference>
<dbReference type="InterPro" id="IPR022494">
    <property type="entry name" value="Sulfopyruvate_deCO2ase_bsu"/>
</dbReference>
<evidence type="ECO:0000259" key="10">
    <source>
        <dbReference type="Pfam" id="PF02775"/>
    </source>
</evidence>
<dbReference type="SUPFAM" id="SSF52518">
    <property type="entry name" value="Thiamin diphosphate-binding fold (THDP-binding)"/>
    <property type="match status" value="1"/>
</dbReference>
<dbReference type="InterPro" id="IPR029061">
    <property type="entry name" value="THDP-binding"/>
</dbReference>
<keyword evidence="12" id="KW-1185">Reference proteome</keyword>
<keyword evidence="3" id="KW-0786">Thiamine pyrophosphate</keyword>
<dbReference type="InterPro" id="IPR000399">
    <property type="entry name" value="TPP-bd_CS"/>
</dbReference>
<dbReference type="GO" id="GO:0000287">
    <property type="term" value="F:magnesium ion binding"/>
    <property type="evidence" value="ECO:0007669"/>
    <property type="project" value="InterPro"/>
</dbReference>
<dbReference type="HOGENOM" id="CLU_117492_1_0_2"/>
<evidence type="ECO:0000256" key="4">
    <source>
        <dbReference type="ARBA" id="ARBA00023239"/>
    </source>
</evidence>
<dbReference type="CDD" id="cd03372">
    <property type="entry name" value="TPP_ComE"/>
    <property type="match status" value="1"/>
</dbReference>
<dbReference type="EC" id="4.1.1.79" evidence="8"/>
<accession>E3GY07</accession>
<dbReference type="NCBIfam" id="TIGR03846">
    <property type="entry name" value="sulfopy_beta"/>
    <property type="match status" value="1"/>
</dbReference>
<dbReference type="GO" id="GO:0019295">
    <property type="term" value="P:coenzyme M biosynthetic process"/>
    <property type="evidence" value="ECO:0007669"/>
    <property type="project" value="UniProtKB-KW"/>
</dbReference>
<reference evidence="11 12" key="1">
    <citation type="journal article" date="2010" name="Stand. Genomic Sci.">
        <title>Complete genome sequence of Methanothermus fervidus type strain (V24S).</title>
        <authorList>
            <person name="Anderson I."/>
            <person name="Djao O.D."/>
            <person name="Misra M."/>
            <person name="Chertkov O."/>
            <person name="Nolan M."/>
            <person name="Lucas S."/>
            <person name="Lapidus A."/>
            <person name="Del Rio T.G."/>
            <person name="Tice H."/>
            <person name="Cheng J.F."/>
            <person name="Tapia R."/>
            <person name="Han C."/>
            <person name="Goodwin L."/>
            <person name="Pitluck S."/>
            <person name="Liolios K."/>
            <person name="Ivanova N."/>
            <person name="Mavromatis K."/>
            <person name="Mikhailova N."/>
            <person name="Pati A."/>
            <person name="Brambilla E."/>
            <person name="Chen A."/>
            <person name="Palaniappan K."/>
            <person name="Land M."/>
            <person name="Hauser L."/>
            <person name="Chang Y.J."/>
            <person name="Jeffries C.D."/>
            <person name="Sikorski J."/>
            <person name="Spring S."/>
            <person name="Rohde M."/>
            <person name="Eichinger K."/>
            <person name="Huber H."/>
            <person name="Wirth R."/>
            <person name="Goker M."/>
            <person name="Detter J.C."/>
            <person name="Woyke T."/>
            <person name="Bristow J."/>
            <person name="Eisen J.A."/>
            <person name="Markowitz V."/>
            <person name="Hugenholtz P."/>
            <person name="Klenk H.P."/>
            <person name="Kyrpides N.C."/>
        </authorList>
    </citation>
    <scope>NUCLEOTIDE SEQUENCE [LARGE SCALE GENOMIC DNA]</scope>
    <source>
        <strain evidence="12">ATCC 43054 / DSM 2088 / JCM 10308 / V24 S</strain>
    </source>
</reference>
<keyword evidence="11" id="KW-0670">Pyruvate</keyword>
<gene>
    <name evidence="11" type="ordered locus">Mfer_0387</name>
</gene>
<evidence type="ECO:0000313" key="12">
    <source>
        <dbReference type="Proteomes" id="UP000002315"/>
    </source>
</evidence>
<dbReference type="OrthoDB" id="77140at2157"/>
<keyword evidence="2" id="KW-0210">Decarboxylase</keyword>
<evidence type="ECO:0000313" key="11">
    <source>
        <dbReference type="EMBL" id="ADP77189.1"/>
    </source>
</evidence>
<keyword evidence="1" id="KW-0174">Coenzyme M biosynthesis</keyword>
<dbReference type="Gene3D" id="3.40.50.970">
    <property type="match status" value="1"/>
</dbReference>
<protein>
    <recommendedName>
        <fullName evidence="8">sulfopyruvate decarboxylase</fullName>
        <ecNumber evidence="8">4.1.1.79</ecNumber>
    </recommendedName>
</protein>
<dbReference type="GO" id="GO:0030976">
    <property type="term" value="F:thiamine pyrophosphate binding"/>
    <property type="evidence" value="ECO:0007669"/>
    <property type="project" value="InterPro"/>
</dbReference>
<evidence type="ECO:0000256" key="9">
    <source>
        <dbReference type="ARBA" id="ARBA00048551"/>
    </source>
</evidence>
<dbReference type="AlphaFoldDB" id="E3GY07"/>
<name>E3GY07_METFV</name>
<dbReference type="Pfam" id="PF02775">
    <property type="entry name" value="TPP_enzyme_C"/>
    <property type="match status" value="1"/>
</dbReference>
<dbReference type="InterPro" id="IPR051818">
    <property type="entry name" value="TPP_dependent_decarboxylase"/>
</dbReference>
<comment type="subunit">
    <text evidence="7">Heterododecamer composed of 6 subunits alpha and 6 subunits beta.</text>
</comment>
<keyword evidence="4 11" id="KW-0456">Lyase</keyword>
<dbReference type="STRING" id="523846.Mfer_0387"/>
<comment type="function">
    <text evidence="5">Involved in the biosynthesis of the coenzyme M (2-mercaptoethanesulfonic acid). Catalyzes the decarboxylation of sulfopyruvate to sulfoacetaldehyde.</text>
</comment>
<comment type="catalytic activity">
    <reaction evidence="9">
        <text>3-sulfopyruvate + H(+) = sulfoacetaldehyde + CO2</text>
        <dbReference type="Rhea" id="RHEA:20948"/>
        <dbReference type="ChEBI" id="CHEBI:15378"/>
        <dbReference type="ChEBI" id="CHEBI:16526"/>
        <dbReference type="ChEBI" id="CHEBI:57940"/>
        <dbReference type="ChEBI" id="CHEBI:58246"/>
        <dbReference type="EC" id="4.1.1.79"/>
    </reaction>
</comment>
<evidence type="ECO:0000256" key="7">
    <source>
        <dbReference type="ARBA" id="ARBA00038733"/>
    </source>
</evidence>
<comment type="pathway">
    <text evidence="6">Cofactor biosynthesis; coenzyme M biosynthesis; sulfoacetaldehyde from phosphoenolpyruvate and sulfite: step 4/4.</text>
</comment>
<evidence type="ECO:0000256" key="8">
    <source>
        <dbReference type="ARBA" id="ARBA00038875"/>
    </source>
</evidence>
<dbReference type="PANTHER" id="PTHR42818:SF1">
    <property type="entry name" value="SULFOPYRUVATE DECARBOXYLASE"/>
    <property type="match status" value="1"/>
</dbReference>
<proteinExistence type="predicted"/>
<evidence type="ECO:0000256" key="6">
    <source>
        <dbReference type="ARBA" id="ARBA00037914"/>
    </source>
</evidence>
<organism evidence="11 12">
    <name type="scientific">Methanothermus fervidus (strain ATCC 43054 / DSM 2088 / JCM 10308 / V24 S)</name>
    <dbReference type="NCBI Taxonomy" id="523846"/>
    <lineage>
        <taxon>Archaea</taxon>
        <taxon>Methanobacteriati</taxon>
        <taxon>Methanobacteriota</taxon>
        <taxon>Methanomada group</taxon>
        <taxon>Methanobacteria</taxon>
        <taxon>Methanobacteriales</taxon>
        <taxon>Methanothermaceae</taxon>
        <taxon>Methanothermus</taxon>
    </lineage>
</organism>
<dbReference type="EMBL" id="CP002278">
    <property type="protein sequence ID" value="ADP77189.1"/>
    <property type="molecule type" value="Genomic_DNA"/>
</dbReference>